<organism evidence="1">
    <name type="scientific">viral metagenome</name>
    <dbReference type="NCBI Taxonomy" id="1070528"/>
    <lineage>
        <taxon>unclassified sequences</taxon>
        <taxon>metagenomes</taxon>
        <taxon>organismal metagenomes</taxon>
    </lineage>
</organism>
<proteinExistence type="predicted"/>
<dbReference type="AlphaFoldDB" id="A0A6M3J1P5"/>
<sequence>MATRKLTDAELREWGENLSNGVDDRWEGITPAGVLEMMRDTAGNEYDAGAVDWDFDKPDAVRLLKIMVEQ</sequence>
<accession>A0A6M3J1P5</accession>
<dbReference type="EMBL" id="MT141490">
    <property type="protein sequence ID" value="QJA63091.1"/>
    <property type="molecule type" value="Genomic_DNA"/>
</dbReference>
<gene>
    <name evidence="1" type="ORF">MM415B00651_0006</name>
</gene>
<protein>
    <submittedName>
        <fullName evidence="1">Uncharacterized protein</fullName>
    </submittedName>
</protein>
<evidence type="ECO:0000313" key="1">
    <source>
        <dbReference type="EMBL" id="QJA63091.1"/>
    </source>
</evidence>
<reference evidence="1" key="1">
    <citation type="submission" date="2020-03" db="EMBL/GenBank/DDBJ databases">
        <title>The deep terrestrial virosphere.</title>
        <authorList>
            <person name="Holmfeldt K."/>
            <person name="Nilsson E."/>
            <person name="Simone D."/>
            <person name="Lopez-Fernandez M."/>
            <person name="Wu X."/>
            <person name="de Brujin I."/>
            <person name="Lundin D."/>
            <person name="Andersson A."/>
            <person name="Bertilsson S."/>
            <person name="Dopson M."/>
        </authorList>
    </citation>
    <scope>NUCLEOTIDE SEQUENCE</scope>
    <source>
        <strain evidence="1">MM415B00651</strain>
    </source>
</reference>
<name>A0A6M3J1P5_9ZZZZ</name>